<evidence type="ECO:0000313" key="2">
    <source>
        <dbReference type="Proteomes" id="UP000202614"/>
    </source>
</evidence>
<dbReference type="KEGG" id="vg:26625937"/>
<organism evidence="1 2">
    <name type="scientific">Mycobacterium phage UnionJack</name>
    <dbReference type="NCBI Taxonomy" id="1673876"/>
    <lineage>
        <taxon>Viruses</taxon>
        <taxon>Duplodnaviria</taxon>
        <taxon>Heunggongvirae</taxon>
        <taxon>Uroviricota</taxon>
        <taxon>Caudoviricetes</taxon>
        <taxon>Benedictvirus</taxon>
        <taxon>Benedictvirus unionjack</taxon>
    </lineage>
</organism>
<name>A0A0K1LJ37_9CAUD</name>
<reference evidence="1 2" key="1">
    <citation type="submission" date="2015-06" db="EMBL/GenBank/DDBJ databases">
        <authorList>
            <person name="Alford R.F."/>
            <person name="Ferguson J.R."/>
            <person name="Griffin W.B."/>
            <person name="Guertin S.W."/>
            <person name="Mascioli J.B."/>
            <person name="Mishra N."/>
            <person name="Munoz M.J."/>
            <person name="Parrella L.E."/>
            <person name="Poss L.M."/>
            <person name="Ranjan D."/>
            <person name="Sack Q.V."/>
            <person name="Sentis A.J."/>
            <person name="Sopp T.K."/>
            <person name="Thomas A."/>
            <person name="Wienbar S.R."/>
            <person name="Woolford M."/>
            <person name="Forsyth K.S."/>
            <person name="Chandra V.M."/>
            <person name="Braun M.A."/>
            <person name="Jarvik J."/>
            <person name="Lopez A.J."/>
            <person name="Bradley K.W."/>
            <person name="Asai D.J."/>
            <person name="Bowman C.A."/>
            <person name="Russell D.A."/>
            <person name="Pope W.H."/>
            <person name="Jacobs-Sera D."/>
            <person name="Hendrix R.W."/>
            <person name="Hatfull G.F."/>
        </authorList>
    </citation>
    <scope>NUCLEOTIDE SEQUENCE [LARGE SCALE GENOMIC DNA]</scope>
</reference>
<keyword evidence="2" id="KW-1185">Reference proteome</keyword>
<protein>
    <submittedName>
        <fullName evidence="1">Uncharacterized protein</fullName>
    </submittedName>
</protein>
<dbReference type="EMBL" id="KT004677">
    <property type="protein sequence ID" value="AKU42434.1"/>
    <property type="molecule type" value="Genomic_DNA"/>
</dbReference>
<accession>A0A0K1LJ37</accession>
<sequence>MKNYSVWAEDFRGHEILVVDDILSLPRAEEIAAGIRAISARGCAWVELN</sequence>
<evidence type="ECO:0000313" key="1">
    <source>
        <dbReference type="EMBL" id="AKU42434.1"/>
    </source>
</evidence>
<dbReference type="Proteomes" id="UP000202614">
    <property type="component" value="Segment"/>
</dbReference>
<gene>
    <name evidence="1" type="ORF">UNIONJACK_82</name>
</gene>
<proteinExistence type="predicted"/>
<dbReference type="GeneID" id="26625937"/>
<dbReference type="RefSeq" id="YP_009198854.1">
    <property type="nucleotide sequence ID" value="NC_028802.1"/>
</dbReference>